<keyword evidence="2" id="KW-0813">Transport</keyword>
<name>A0ABX7AYA7_9BACI</name>
<feature type="transmembrane region" description="Helical" evidence="6">
    <location>
        <begin position="296"/>
        <end position="317"/>
    </location>
</feature>
<evidence type="ECO:0000256" key="6">
    <source>
        <dbReference type="SAM" id="Phobius"/>
    </source>
</evidence>
<reference evidence="8 9" key="1">
    <citation type="submission" date="2020-01" db="EMBL/GenBank/DDBJ databases">
        <authorList>
            <person name="Liu G."/>
            <person name="Liu B."/>
        </authorList>
    </citation>
    <scope>NUCLEOTIDE SEQUENCE [LARGE SCALE GENOMIC DNA]</scope>
    <source>
        <strain evidence="8 9">FJAT-51161</strain>
    </source>
</reference>
<comment type="subcellular location">
    <subcellularLocation>
        <location evidence="1">Cell membrane</location>
        <topology evidence="1">Multi-pass membrane protein</topology>
    </subcellularLocation>
</comment>
<evidence type="ECO:0000259" key="7">
    <source>
        <dbReference type="PROSITE" id="PS50850"/>
    </source>
</evidence>
<feature type="transmembrane region" description="Helical" evidence="6">
    <location>
        <begin position="357"/>
        <end position="378"/>
    </location>
</feature>
<accession>A0ABX7AYA7</accession>
<feature type="transmembrane region" description="Helical" evidence="6">
    <location>
        <begin position="21"/>
        <end position="39"/>
    </location>
</feature>
<keyword evidence="5 6" id="KW-0472">Membrane</keyword>
<evidence type="ECO:0000256" key="4">
    <source>
        <dbReference type="ARBA" id="ARBA00022989"/>
    </source>
</evidence>
<keyword evidence="3 6" id="KW-0812">Transmembrane</keyword>
<evidence type="ECO:0000256" key="2">
    <source>
        <dbReference type="ARBA" id="ARBA00022448"/>
    </source>
</evidence>
<dbReference type="Gene3D" id="1.20.1250.20">
    <property type="entry name" value="MFS general substrate transporter like domains"/>
    <property type="match status" value="2"/>
</dbReference>
<feature type="transmembrane region" description="Helical" evidence="6">
    <location>
        <begin position="264"/>
        <end position="284"/>
    </location>
</feature>
<feature type="transmembrane region" description="Helical" evidence="6">
    <location>
        <begin position="384"/>
        <end position="405"/>
    </location>
</feature>
<dbReference type="PANTHER" id="PTHR11662">
    <property type="entry name" value="SOLUTE CARRIER FAMILY 17"/>
    <property type="match status" value="1"/>
</dbReference>
<dbReference type="CDD" id="cd17319">
    <property type="entry name" value="MFS_ExuT_GudP_like"/>
    <property type="match status" value="1"/>
</dbReference>
<gene>
    <name evidence="8" type="ORF">FJQ98_08660</name>
</gene>
<feature type="transmembrane region" description="Helical" evidence="6">
    <location>
        <begin position="59"/>
        <end position="79"/>
    </location>
</feature>
<dbReference type="Proteomes" id="UP000596049">
    <property type="component" value="Chromosome"/>
</dbReference>
<dbReference type="PANTHER" id="PTHR11662:SF399">
    <property type="entry name" value="FI19708P1-RELATED"/>
    <property type="match status" value="1"/>
</dbReference>
<dbReference type="EMBL" id="CP067341">
    <property type="protein sequence ID" value="QQP14075.1"/>
    <property type="molecule type" value="Genomic_DNA"/>
</dbReference>
<feature type="transmembrane region" description="Helical" evidence="6">
    <location>
        <begin position="226"/>
        <end position="244"/>
    </location>
</feature>
<dbReference type="InterPro" id="IPR036259">
    <property type="entry name" value="MFS_trans_sf"/>
</dbReference>
<evidence type="ECO:0000256" key="5">
    <source>
        <dbReference type="ARBA" id="ARBA00023136"/>
    </source>
</evidence>
<dbReference type="SUPFAM" id="SSF103473">
    <property type="entry name" value="MFS general substrate transporter"/>
    <property type="match status" value="1"/>
</dbReference>
<feature type="transmembrane region" description="Helical" evidence="6">
    <location>
        <begin position="153"/>
        <end position="175"/>
    </location>
</feature>
<proteinExistence type="predicted"/>
<evidence type="ECO:0000256" key="1">
    <source>
        <dbReference type="ARBA" id="ARBA00004651"/>
    </source>
</evidence>
<protein>
    <submittedName>
        <fullName evidence="8">MFS transporter</fullName>
    </submittedName>
</protein>
<feature type="transmembrane region" description="Helical" evidence="6">
    <location>
        <begin position="181"/>
        <end position="199"/>
    </location>
</feature>
<keyword evidence="4 6" id="KW-1133">Transmembrane helix</keyword>
<dbReference type="InterPro" id="IPR011701">
    <property type="entry name" value="MFS"/>
</dbReference>
<dbReference type="InterPro" id="IPR050382">
    <property type="entry name" value="MFS_Na/Anion_cotransporter"/>
</dbReference>
<dbReference type="Pfam" id="PF07690">
    <property type="entry name" value="MFS_1"/>
    <property type="match status" value="1"/>
</dbReference>
<feature type="transmembrane region" description="Helical" evidence="6">
    <location>
        <begin position="323"/>
        <end position="345"/>
    </location>
</feature>
<organism evidence="8 9">
    <name type="scientific">Lysinibacillus agricola</name>
    <dbReference type="NCBI Taxonomy" id="2590012"/>
    <lineage>
        <taxon>Bacteria</taxon>
        <taxon>Bacillati</taxon>
        <taxon>Bacillota</taxon>
        <taxon>Bacilli</taxon>
        <taxon>Bacillales</taxon>
        <taxon>Bacillaceae</taxon>
        <taxon>Lysinibacillus</taxon>
    </lineage>
</organism>
<evidence type="ECO:0000313" key="9">
    <source>
        <dbReference type="Proteomes" id="UP000596049"/>
    </source>
</evidence>
<evidence type="ECO:0000313" key="8">
    <source>
        <dbReference type="EMBL" id="QQP14075.1"/>
    </source>
</evidence>
<dbReference type="InterPro" id="IPR020846">
    <property type="entry name" value="MFS_dom"/>
</dbReference>
<feature type="transmembrane region" description="Helical" evidence="6">
    <location>
        <begin position="91"/>
        <end position="110"/>
    </location>
</feature>
<feature type="domain" description="Major facilitator superfamily (MFS) profile" evidence="7">
    <location>
        <begin position="25"/>
        <end position="410"/>
    </location>
</feature>
<keyword evidence="9" id="KW-1185">Reference proteome</keyword>
<evidence type="ECO:0000256" key="3">
    <source>
        <dbReference type="ARBA" id="ARBA00022692"/>
    </source>
</evidence>
<dbReference type="PROSITE" id="PS50850">
    <property type="entry name" value="MFS"/>
    <property type="match status" value="1"/>
</dbReference>
<sequence>MSENRKTQGGLLLERSNTSKQKYIILGILFLAWIVNYLDKLSMNVAIIPIAEEFSLNETQAGLIISVFFMSYAVMQLVGGYLSDKYGARRMILISVLLWSIFTILTGFAWSFVSLIVIRLLFGIGEGSFPAASTLAIADNFPKSERGRAKSTLTAATTIGSMISTIVAAALIISIGWRNLFFIFGVLGFLLTIVLYFLLKPNTQYREEANSIKVKVPLKKLLKMPMLWQLMLMYFGVSIVNWGLTSWMPTFMVKEKNLDMVSMGALAIIPALAALIAVVLTGWLIDKFAVGKEKYLIMFGAFIAGISLFFMTNASSITMIVTFQALTLAGCLFATTTILTLPLKYFSHDVIGTATGFIYFGGQIAGAISPSIMGYIISLFNGSYSAAFLFLMVMVIIPILTATTLRTKTSITTNPTA</sequence>